<name>A0AAW9CRT5_BURTH</name>
<sequence>MAMARRAAVLTSDAKRPSRLLRKPNDFPAPHRSASGA</sequence>
<dbReference type="Proteomes" id="UP001272137">
    <property type="component" value="Unassembled WGS sequence"/>
</dbReference>
<organism evidence="2 3">
    <name type="scientific">Burkholderia thailandensis</name>
    <dbReference type="NCBI Taxonomy" id="57975"/>
    <lineage>
        <taxon>Bacteria</taxon>
        <taxon>Pseudomonadati</taxon>
        <taxon>Pseudomonadota</taxon>
        <taxon>Betaproteobacteria</taxon>
        <taxon>Burkholderiales</taxon>
        <taxon>Burkholderiaceae</taxon>
        <taxon>Burkholderia</taxon>
        <taxon>pseudomallei group</taxon>
    </lineage>
</organism>
<evidence type="ECO:0000313" key="3">
    <source>
        <dbReference type="Proteomes" id="UP001272137"/>
    </source>
</evidence>
<feature type="region of interest" description="Disordered" evidence="1">
    <location>
        <begin position="1"/>
        <end position="37"/>
    </location>
</feature>
<evidence type="ECO:0000256" key="1">
    <source>
        <dbReference type="SAM" id="MobiDB-lite"/>
    </source>
</evidence>
<gene>
    <name evidence="2" type="ORF">C7S16_5266</name>
</gene>
<dbReference type="EMBL" id="QXCT01000001">
    <property type="protein sequence ID" value="MDW9251778.1"/>
    <property type="molecule type" value="Genomic_DNA"/>
</dbReference>
<proteinExistence type="predicted"/>
<accession>A0AAW9CRT5</accession>
<comment type="caution">
    <text evidence="2">The sequence shown here is derived from an EMBL/GenBank/DDBJ whole genome shotgun (WGS) entry which is preliminary data.</text>
</comment>
<dbReference type="AlphaFoldDB" id="A0AAW9CRT5"/>
<protein>
    <submittedName>
        <fullName evidence="2">Uncharacterized protein</fullName>
    </submittedName>
</protein>
<evidence type="ECO:0000313" key="2">
    <source>
        <dbReference type="EMBL" id="MDW9251778.1"/>
    </source>
</evidence>
<reference evidence="2" key="1">
    <citation type="submission" date="2018-08" db="EMBL/GenBank/DDBJ databases">
        <title>Identification of Burkholderia cepacia strains that express a Burkholderia pseudomallei-like capsular polysaccharide.</title>
        <authorList>
            <person name="Burtnick M.N."/>
            <person name="Vongsouvath M."/>
            <person name="Newton P."/>
            <person name="Wuthiekanun V."/>
            <person name="Limmathurotsakul D."/>
            <person name="Brett P.J."/>
            <person name="Chantratita N."/>
            <person name="Dance D.A."/>
        </authorList>
    </citation>
    <scope>NUCLEOTIDE SEQUENCE</scope>
    <source>
        <strain evidence="2">SBXCC001</strain>
    </source>
</reference>